<dbReference type="EMBL" id="JAIWYP010000004">
    <property type="protein sequence ID" value="KAH3839324.1"/>
    <property type="molecule type" value="Genomic_DNA"/>
</dbReference>
<gene>
    <name evidence="2" type="ORF">DPMN_112752</name>
</gene>
<dbReference type="Proteomes" id="UP000828390">
    <property type="component" value="Unassembled WGS sequence"/>
</dbReference>
<feature type="region of interest" description="Disordered" evidence="1">
    <location>
        <begin position="19"/>
        <end position="41"/>
    </location>
</feature>
<evidence type="ECO:0000313" key="2">
    <source>
        <dbReference type="EMBL" id="KAH3839324.1"/>
    </source>
</evidence>
<protein>
    <submittedName>
        <fullName evidence="2">Uncharacterized protein</fullName>
    </submittedName>
</protein>
<evidence type="ECO:0000256" key="1">
    <source>
        <dbReference type="SAM" id="MobiDB-lite"/>
    </source>
</evidence>
<keyword evidence="3" id="KW-1185">Reference proteome</keyword>
<dbReference type="AlphaFoldDB" id="A0A9D4QQ61"/>
<evidence type="ECO:0000313" key="3">
    <source>
        <dbReference type="Proteomes" id="UP000828390"/>
    </source>
</evidence>
<reference evidence="2" key="1">
    <citation type="journal article" date="2019" name="bioRxiv">
        <title>The Genome of the Zebra Mussel, Dreissena polymorpha: A Resource for Invasive Species Research.</title>
        <authorList>
            <person name="McCartney M.A."/>
            <person name="Auch B."/>
            <person name="Kono T."/>
            <person name="Mallez S."/>
            <person name="Zhang Y."/>
            <person name="Obille A."/>
            <person name="Becker A."/>
            <person name="Abrahante J.E."/>
            <person name="Garbe J."/>
            <person name="Badalamenti J.P."/>
            <person name="Herman A."/>
            <person name="Mangelson H."/>
            <person name="Liachko I."/>
            <person name="Sullivan S."/>
            <person name="Sone E.D."/>
            <person name="Koren S."/>
            <person name="Silverstein K.A.T."/>
            <person name="Beckman K.B."/>
            <person name="Gohl D.M."/>
        </authorList>
    </citation>
    <scope>NUCLEOTIDE SEQUENCE</scope>
    <source>
        <strain evidence="2">Duluth1</strain>
        <tissue evidence="2">Whole animal</tissue>
    </source>
</reference>
<name>A0A9D4QQ61_DREPO</name>
<accession>A0A9D4QQ61</accession>
<proteinExistence type="predicted"/>
<sequence>MGLSGTIWKQLEELDFSDDLALPHPSTDSGKDKHGSGQLSKTGLTAHIHTVQSLPAITSFLLSISKNTLKPAKSNT</sequence>
<reference evidence="2" key="2">
    <citation type="submission" date="2020-11" db="EMBL/GenBank/DDBJ databases">
        <authorList>
            <person name="McCartney M.A."/>
            <person name="Auch B."/>
            <person name="Kono T."/>
            <person name="Mallez S."/>
            <person name="Becker A."/>
            <person name="Gohl D.M."/>
            <person name="Silverstein K.A.T."/>
            <person name="Koren S."/>
            <person name="Bechman K.B."/>
            <person name="Herman A."/>
            <person name="Abrahante J.E."/>
            <person name="Garbe J."/>
        </authorList>
    </citation>
    <scope>NUCLEOTIDE SEQUENCE</scope>
    <source>
        <strain evidence="2">Duluth1</strain>
        <tissue evidence="2">Whole animal</tissue>
    </source>
</reference>
<organism evidence="2 3">
    <name type="scientific">Dreissena polymorpha</name>
    <name type="common">Zebra mussel</name>
    <name type="synonym">Mytilus polymorpha</name>
    <dbReference type="NCBI Taxonomy" id="45954"/>
    <lineage>
        <taxon>Eukaryota</taxon>
        <taxon>Metazoa</taxon>
        <taxon>Spiralia</taxon>
        <taxon>Lophotrochozoa</taxon>
        <taxon>Mollusca</taxon>
        <taxon>Bivalvia</taxon>
        <taxon>Autobranchia</taxon>
        <taxon>Heteroconchia</taxon>
        <taxon>Euheterodonta</taxon>
        <taxon>Imparidentia</taxon>
        <taxon>Neoheterodontei</taxon>
        <taxon>Myida</taxon>
        <taxon>Dreissenoidea</taxon>
        <taxon>Dreissenidae</taxon>
        <taxon>Dreissena</taxon>
    </lineage>
</organism>
<comment type="caution">
    <text evidence="2">The sequence shown here is derived from an EMBL/GenBank/DDBJ whole genome shotgun (WGS) entry which is preliminary data.</text>
</comment>